<dbReference type="RefSeq" id="WP_111960797.1">
    <property type="nucleotide sequence ID" value="NZ_CP036313.1"/>
</dbReference>
<feature type="chain" id="PRO_5030062844" evidence="2">
    <location>
        <begin position="24"/>
        <end position="225"/>
    </location>
</feature>
<dbReference type="AlphaFoldDB" id="A0A328F6I6"/>
<dbReference type="Pfam" id="PF07589">
    <property type="entry name" value="PEP-CTERM"/>
    <property type="match status" value="1"/>
</dbReference>
<dbReference type="Proteomes" id="UP000293902">
    <property type="component" value="Chromosome"/>
</dbReference>
<feature type="signal peptide" evidence="2">
    <location>
        <begin position="1"/>
        <end position="23"/>
    </location>
</feature>
<evidence type="ECO:0000313" key="6">
    <source>
        <dbReference type="Proteomes" id="UP000248798"/>
    </source>
</evidence>
<accession>A0A328F6I6</accession>
<evidence type="ECO:0000313" key="7">
    <source>
        <dbReference type="Proteomes" id="UP000293902"/>
    </source>
</evidence>
<keyword evidence="2" id="KW-0732">Signal</keyword>
<sequence>MKKMLGSLMAGLLMLCFGGIAQATVIDFDDLGSLLTEGTYWGPTPTGFVSDGFLFDFALMNNDYNQTTYSNTYDFPSLEIAAYSNNDSNNPFDIVTVSRDNPFNFIGAMIGGNTYKDTTAWYAASELEITGLLDGNIVGSVTVNPTIGGFSWLDANIMNVDTLVFAADAVDYNYINLGLSNTGSGSYWLMDDFTYTDAVPEPATMFLFGLGILGLAGVNRKKRQK</sequence>
<proteinExistence type="predicted"/>
<keyword evidence="1" id="KW-0472">Membrane</keyword>
<reference evidence="5 6" key="1">
    <citation type="submission" date="2018-06" db="EMBL/GenBank/DDBJ databases">
        <title>Complete Genome Sequence of Desulfobacter hydrogenophilus (DSM3380).</title>
        <authorList>
            <person name="Marietou A."/>
            <person name="Schreiber L."/>
            <person name="Marshall I."/>
            <person name="Jorgensen B."/>
        </authorList>
    </citation>
    <scope>NUCLEOTIDE SEQUENCE [LARGE SCALE GENOMIC DNA]</scope>
    <source>
        <strain evidence="5 6">DSM 3380</strain>
    </source>
</reference>
<evidence type="ECO:0000313" key="5">
    <source>
        <dbReference type="EMBL" id="RAL99835.1"/>
    </source>
</evidence>
<dbReference type="Proteomes" id="UP000248798">
    <property type="component" value="Unassembled WGS sequence"/>
</dbReference>
<dbReference type="NCBIfam" id="TIGR02595">
    <property type="entry name" value="PEP_CTERM"/>
    <property type="match status" value="1"/>
</dbReference>
<evidence type="ECO:0000313" key="4">
    <source>
        <dbReference type="EMBL" id="QBH14470.1"/>
    </source>
</evidence>
<feature type="domain" description="Ice-binding protein C-terminal" evidence="3">
    <location>
        <begin position="198"/>
        <end position="221"/>
    </location>
</feature>
<keyword evidence="1" id="KW-0812">Transmembrane</keyword>
<dbReference type="EMBL" id="CP036313">
    <property type="protein sequence ID" value="QBH14470.1"/>
    <property type="molecule type" value="Genomic_DNA"/>
</dbReference>
<gene>
    <name evidence="5" type="ORF">DO021_22350</name>
    <name evidence="4" type="ORF">EYB58_16990</name>
</gene>
<evidence type="ECO:0000259" key="3">
    <source>
        <dbReference type="Pfam" id="PF07589"/>
    </source>
</evidence>
<dbReference type="EMBL" id="QLNI01000097">
    <property type="protein sequence ID" value="RAL99835.1"/>
    <property type="molecule type" value="Genomic_DNA"/>
</dbReference>
<keyword evidence="7" id="KW-1185">Reference proteome</keyword>
<name>A0A328F6I6_9BACT</name>
<evidence type="ECO:0000256" key="2">
    <source>
        <dbReference type="SAM" id="SignalP"/>
    </source>
</evidence>
<organism evidence="5 6">
    <name type="scientific">Desulfobacter hydrogenophilus</name>
    <dbReference type="NCBI Taxonomy" id="2291"/>
    <lineage>
        <taxon>Bacteria</taxon>
        <taxon>Pseudomonadati</taxon>
        <taxon>Thermodesulfobacteriota</taxon>
        <taxon>Desulfobacteria</taxon>
        <taxon>Desulfobacterales</taxon>
        <taxon>Desulfobacteraceae</taxon>
        <taxon>Desulfobacter</taxon>
    </lineage>
</organism>
<reference evidence="4 7" key="2">
    <citation type="submission" date="2019-02" db="EMBL/GenBank/DDBJ databases">
        <title>Complete genome sequence of Desulfobacter hydrogenophilus AcRS1.</title>
        <authorList>
            <person name="Marietou A."/>
            <person name="Lund M.B."/>
            <person name="Marshall I.P.G."/>
            <person name="Schreiber L."/>
            <person name="Jorgensen B."/>
        </authorList>
    </citation>
    <scope>NUCLEOTIDE SEQUENCE [LARGE SCALE GENOMIC DNA]</scope>
    <source>
        <strain evidence="4 7">AcRS1</strain>
    </source>
</reference>
<keyword evidence="1" id="KW-1133">Transmembrane helix</keyword>
<dbReference type="InterPro" id="IPR013424">
    <property type="entry name" value="Ice-binding_C"/>
</dbReference>
<protein>
    <submittedName>
        <fullName evidence="4">PEP-CTERM sorting domain-containing protein</fullName>
    </submittedName>
</protein>
<evidence type="ECO:0000256" key="1">
    <source>
        <dbReference type="SAM" id="Phobius"/>
    </source>
</evidence>
<feature type="transmembrane region" description="Helical" evidence="1">
    <location>
        <begin position="203"/>
        <end position="219"/>
    </location>
</feature>